<organism evidence="8 9">
    <name type="scientific">Exophiala viscosa</name>
    <dbReference type="NCBI Taxonomy" id="2486360"/>
    <lineage>
        <taxon>Eukaryota</taxon>
        <taxon>Fungi</taxon>
        <taxon>Dikarya</taxon>
        <taxon>Ascomycota</taxon>
        <taxon>Pezizomycotina</taxon>
        <taxon>Eurotiomycetes</taxon>
        <taxon>Chaetothyriomycetidae</taxon>
        <taxon>Chaetothyriales</taxon>
        <taxon>Herpotrichiellaceae</taxon>
        <taxon>Exophiala</taxon>
    </lineage>
</organism>
<evidence type="ECO:0000256" key="4">
    <source>
        <dbReference type="ARBA" id="ARBA00023136"/>
    </source>
</evidence>
<dbReference type="GO" id="GO:0022857">
    <property type="term" value="F:transmembrane transporter activity"/>
    <property type="evidence" value="ECO:0007669"/>
    <property type="project" value="InterPro"/>
</dbReference>
<dbReference type="Proteomes" id="UP001203852">
    <property type="component" value="Unassembled WGS sequence"/>
</dbReference>
<comment type="subcellular location">
    <subcellularLocation>
        <location evidence="1">Membrane</location>
        <topology evidence="1">Multi-pass membrane protein</topology>
    </subcellularLocation>
</comment>
<keyword evidence="9" id="KW-1185">Reference proteome</keyword>
<comment type="caution">
    <text evidence="8">The sequence shown here is derived from an EMBL/GenBank/DDBJ whole genome shotgun (WGS) entry which is preliminary data.</text>
</comment>
<dbReference type="InterPro" id="IPR020846">
    <property type="entry name" value="MFS_dom"/>
</dbReference>
<feature type="transmembrane region" description="Helical" evidence="6">
    <location>
        <begin position="219"/>
        <end position="238"/>
    </location>
</feature>
<dbReference type="SUPFAM" id="SSF103473">
    <property type="entry name" value="MFS general substrate transporter"/>
    <property type="match status" value="1"/>
</dbReference>
<keyword evidence="3 6" id="KW-1133">Transmembrane helix</keyword>
<feature type="transmembrane region" description="Helical" evidence="6">
    <location>
        <begin position="286"/>
        <end position="305"/>
    </location>
</feature>
<dbReference type="InterPro" id="IPR036259">
    <property type="entry name" value="MFS_trans_sf"/>
</dbReference>
<evidence type="ECO:0000259" key="7">
    <source>
        <dbReference type="PROSITE" id="PS50850"/>
    </source>
</evidence>
<feature type="transmembrane region" description="Helical" evidence="6">
    <location>
        <begin position="360"/>
        <end position="379"/>
    </location>
</feature>
<evidence type="ECO:0000256" key="1">
    <source>
        <dbReference type="ARBA" id="ARBA00004141"/>
    </source>
</evidence>
<feature type="transmembrane region" description="Helical" evidence="6">
    <location>
        <begin position="399"/>
        <end position="417"/>
    </location>
</feature>
<evidence type="ECO:0000256" key="2">
    <source>
        <dbReference type="ARBA" id="ARBA00022692"/>
    </source>
</evidence>
<feature type="transmembrane region" description="Helical" evidence="6">
    <location>
        <begin position="463"/>
        <end position="485"/>
    </location>
</feature>
<feature type="domain" description="Major facilitator superfamily (MFS) profile" evidence="7">
    <location>
        <begin position="129"/>
        <end position="558"/>
    </location>
</feature>
<sequence>MATIYHQVTNPEAVPSAGTKETFSPQNGVSSTGDKETFSPQNGVTNGVTNGYTNGTGDDLEKREKDIIPPSTQQQHSGDLEKKQTLAPTNDLEDASPIGSTDPLELLRKIQIDDDAHPVRWPVWKKWVIVVVYCSLQLFVTLTSTTYVSVEFLIQEKWGGSSQIITLGQSMFIVGTAVGPAFLGPLSDIGGRKWVYVAAILMYAILNIGTALADNFPMLVIFCFLTGCAGSVALNNVAGTISDLFGDADDAAQPMALFVASANFGPSLGSPIGEWIAENPSLSWRWIFYINIIIGGAYALLLCFLPETLPRIVISKAVKRRGSVDQNAVDIALGSSRLSVMRELKFVATMALRIMLTEPIVISLGLYNGFAYGLLFLYLDGVFDVFVFNNGLSYIGADLTYLNFCVGVTVTFMFVPVQTYLFRRDRLRHGRHRPEARFLVSLVTVWLFPISLLWFAFTCDGTVSYWSCVVAGGVLGFCDPLLWLAMLNYITDSYPNVAASAIAAFLIPSFLIAAGCAHAGVAMFANMNTKWAFATLGFISFGLVALVYVLFFFGPRLRKWSKLARTFDGEK</sequence>
<feature type="region of interest" description="Disordered" evidence="5">
    <location>
        <begin position="1"/>
        <end position="98"/>
    </location>
</feature>
<protein>
    <submittedName>
        <fullName evidence="8">MFS multidrug transporter-like protein</fullName>
    </submittedName>
</protein>
<name>A0AAN6DUB1_9EURO</name>
<feature type="transmembrane region" description="Helical" evidence="6">
    <location>
        <begin position="497"/>
        <end position="525"/>
    </location>
</feature>
<accession>A0AAN6DUB1</accession>
<dbReference type="PANTHER" id="PTHR23502:SF36">
    <property type="entry name" value="MEMBRANE TRANSPORTER"/>
    <property type="match status" value="1"/>
</dbReference>
<evidence type="ECO:0000256" key="3">
    <source>
        <dbReference type="ARBA" id="ARBA00022989"/>
    </source>
</evidence>
<dbReference type="Gene3D" id="1.20.1250.20">
    <property type="entry name" value="MFS general substrate transporter like domains"/>
    <property type="match status" value="1"/>
</dbReference>
<feature type="transmembrane region" description="Helical" evidence="6">
    <location>
        <begin position="127"/>
        <end position="150"/>
    </location>
</feature>
<dbReference type="CDD" id="cd17323">
    <property type="entry name" value="MFS_Tpo1_MDR_like"/>
    <property type="match status" value="1"/>
</dbReference>
<feature type="compositionally biased region" description="Low complexity" evidence="5">
    <location>
        <begin position="42"/>
        <end position="57"/>
    </location>
</feature>
<feature type="transmembrane region" description="Helical" evidence="6">
    <location>
        <begin position="162"/>
        <end position="182"/>
    </location>
</feature>
<feature type="transmembrane region" description="Helical" evidence="6">
    <location>
        <begin position="531"/>
        <end position="553"/>
    </location>
</feature>
<evidence type="ECO:0000313" key="8">
    <source>
        <dbReference type="EMBL" id="KAI1611327.1"/>
    </source>
</evidence>
<dbReference type="InterPro" id="IPR011701">
    <property type="entry name" value="MFS"/>
</dbReference>
<dbReference type="AlphaFoldDB" id="A0AAN6DUB1"/>
<feature type="compositionally biased region" description="Polar residues" evidence="5">
    <location>
        <begin position="19"/>
        <end position="32"/>
    </location>
</feature>
<keyword evidence="4 6" id="KW-0472">Membrane</keyword>
<gene>
    <name evidence="8" type="ORF">EDD36DRAFT_285588</name>
</gene>
<evidence type="ECO:0000256" key="6">
    <source>
        <dbReference type="SAM" id="Phobius"/>
    </source>
</evidence>
<evidence type="ECO:0000313" key="9">
    <source>
        <dbReference type="Proteomes" id="UP001203852"/>
    </source>
</evidence>
<feature type="compositionally biased region" description="Polar residues" evidence="5">
    <location>
        <begin position="1"/>
        <end position="10"/>
    </location>
</feature>
<dbReference type="Pfam" id="PF07690">
    <property type="entry name" value="MFS_1"/>
    <property type="match status" value="1"/>
</dbReference>
<keyword evidence="2 6" id="KW-0812">Transmembrane</keyword>
<dbReference type="PANTHER" id="PTHR23502">
    <property type="entry name" value="MAJOR FACILITATOR SUPERFAMILY"/>
    <property type="match status" value="1"/>
</dbReference>
<dbReference type="PROSITE" id="PS50850">
    <property type="entry name" value="MFS"/>
    <property type="match status" value="1"/>
</dbReference>
<feature type="transmembrane region" description="Helical" evidence="6">
    <location>
        <begin position="438"/>
        <end position="457"/>
    </location>
</feature>
<feature type="transmembrane region" description="Helical" evidence="6">
    <location>
        <begin position="194"/>
        <end position="212"/>
    </location>
</feature>
<dbReference type="EMBL" id="MU404356">
    <property type="protein sequence ID" value="KAI1611327.1"/>
    <property type="molecule type" value="Genomic_DNA"/>
</dbReference>
<proteinExistence type="predicted"/>
<evidence type="ECO:0000256" key="5">
    <source>
        <dbReference type="SAM" id="MobiDB-lite"/>
    </source>
</evidence>
<dbReference type="GO" id="GO:0005886">
    <property type="term" value="C:plasma membrane"/>
    <property type="evidence" value="ECO:0007669"/>
    <property type="project" value="TreeGrafter"/>
</dbReference>
<reference evidence="8" key="1">
    <citation type="journal article" date="2022" name="bioRxiv">
        <title>Deciphering the potential niche of two novel black yeast fungi from a biological soil crust based on their genomes, phenotypes, and melanin regulation.</title>
        <authorList>
            <consortium name="DOE Joint Genome Institute"/>
            <person name="Carr E.C."/>
            <person name="Barton Q."/>
            <person name="Grambo S."/>
            <person name="Sullivan M."/>
            <person name="Renfro C.M."/>
            <person name="Kuo A."/>
            <person name="Pangilinan J."/>
            <person name="Lipzen A."/>
            <person name="Keymanesh K."/>
            <person name="Savage E."/>
            <person name="Barry K."/>
            <person name="Grigoriev I.V."/>
            <person name="Riekhof W.R."/>
            <person name="Harris S.S."/>
        </authorList>
    </citation>
    <scope>NUCLEOTIDE SEQUENCE</scope>
    <source>
        <strain evidence="8">JF 03-4F</strain>
    </source>
</reference>